<dbReference type="PIRSF" id="PIRSF017082">
    <property type="entry name" value="YflP"/>
    <property type="match status" value="1"/>
</dbReference>
<dbReference type="RefSeq" id="WP_211873039.1">
    <property type="nucleotide sequence ID" value="NZ_JAAEDH010000002.1"/>
</dbReference>
<sequence length="320" mass="33600">MHRRALLATPFLATAAHADTWPDRPVRMIIPWPPGGGNDIVGRIVSERLAHALSRPVVVENRGGSNGVIGAEVVAKSRPDGYTLMFHSVTSHVVNPVVYPRLPYDTERDFIAASILGYSALAIIVNPGLGIRTLPELIARIRAQPGRFNYASFGNASAGHLAGELFKQRLGLDIVHVPYRGGGPALADTISGAIPMNFSGINTAASALRGGLVVPLAVTGAERSSILPDVPTVAEAAGLPDFEMGVTYAVWAPAGTPDAIVERIAIECTAGLRDPGAQAILAQNGVEVLAPMSAAQRAARVAREAAVLGRVVRESRLTLE</sequence>
<evidence type="ECO:0000313" key="2">
    <source>
        <dbReference type="EMBL" id="MBR0654243.1"/>
    </source>
</evidence>
<organism evidence="2 3">
    <name type="scientific">Plastoroseomonas arctica</name>
    <dbReference type="NCBI Taxonomy" id="1509237"/>
    <lineage>
        <taxon>Bacteria</taxon>
        <taxon>Pseudomonadati</taxon>
        <taxon>Pseudomonadota</taxon>
        <taxon>Alphaproteobacteria</taxon>
        <taxon>Acetobacterales</taxon>
        <taxon>Acetobacteraceae</taxon>
        <taxon>Plastoroseomonas</taxon>
    </lineage>
</organism>
<comment type="caution">
    <text evidence="2">The sequence shown here is derived from an EMBL/GenBank/DDBJ whole genome shotgun (WGS) entry which is preliminary data.</text>
</comment>
<dbReference type="Proteomes" id="UP001196068">
    <property type="component" value="Unassembled WGS sequence"/>
</dbReference>
<dbReference type="CDD" id="cd13578">
    <property type="entry name" value="PBP2_Bug27"/>
    <property type="match status" value="1"/>
</dbReference>
<proteinExistence type="inferred from homology"/>
<dbReference type="InterPro" id="IPR005064">
    <property type="entry name" value="BUG"/>
</dbReference>
<dbReference type="InterPro" id="IPR042100">
    <property type="entry name" value="Bug_dom1"/>
</dbReference>
<protein>
    <submittedName>
        <fullName evidence="2">Tripartite tricarboxylate transporter substrate binding protein</fullName>
    </submittedName>
</protein>
<reference evidence="2" key="2">
    <citation type="journal article" date="2021" name="Syst. Appl. Microbiol.">
        <title>Roseomonas hellenica sp. nov., isolated from roots of wild-growing Alkanna tinctoria.</title>
        <authorList>
            <person name="Rat A."/>
            <person name="Naranjo H.D."/>
            <person name="Lebbe L."/>
            <person name="Cnockaert M."/>
            <person name="Krigas N."/>
            <person name="Grigoriadou K."/>
            <person name="Maloupa E."/>
            <person name="Willems A."/>
        </authorList>
    </citation>
    <scope>NUCLEOTIDE SEQUENCE</scope>
    <source>
        <strain evidence="2">LMG 28251</strain>
    </source>
</reference>
<dbReference type="EMBL" id="JAAEDH010000002">
    <property type="protein sequence ID" value="MBR0654243.1"/>
    <property type="molecule type" value="Genomic_DNA"/>
</dbReference>
<keyword evidence="3" id="KW-1185">Reference proteome</keyword>
<dbReference type="PANTHER" id="PTHR42928:SF5">
    <property type="entry name" value="BLR1237 PROTEIN"/>
    <property type="match status" value="1"/>
</dbReference>
<dbReference type="PANTHER" id="PTHR42928">
    <property type="entry name" value="TRICARBOXYLATE-BINDING PROTEIN"/>
    <property type="match status" value="1"/>
</dbReference>
<evidence type="ECO:0000256" key="1">
    <source>
        <dbReference type="ARBA" id="ARBA00006987"/>
    </source>
</evidence>
<accession>A0AAF1JZF5</accession>
<dbReference type="AlphaFoldDB" id="A0AAF1JZF5"/>
<dbReference type="Pfam" id="PF03401">
    <property type="entry name" value="TctC"/>
    <property type="match status" value="1"/>
</dbReference>
<name>A0AAF1JZF5_9PROT</name>
<reference evidence="2" key="1">
    <citation type="submission" date="2020-01" db="EMBL/GenBank/DDBJ databases">
        <authorList>
            <person name="Rat A."/>
        </authorList>
    </citation>
    <scope>NUCLEOTIDE SEQUENCE</scope>
    <source>
        <strain evidence="2">LMG 28251</strain>
    </source>
</reference>
<dbReference type="Gene3D" id="3.40.190.10">
    <property type="entry name" value="Periplasmic binding protein-like II"/>
    <property type="match status" value="1"/>
</dbReference>
<comment type="similarity">
    <text evidence="1">Belongs to the UPF0065 (bug) family.</text>
</comment>
<gene>
    <name evidence="2" type="ORF">GXW79_04025</name>
</gene>
<evidence type="ECO:0000313" key="3">
    <source>
        <dbReference type="Proteomes" id="UP001196068"/>
    </source>
</evidence>
<dbReference type="Gene3D" id="3.40.190.150">
    <property type="entry name" value="Bordetella uptake gene, domain 1"/>
    <property type="match status" value="1"/>
</dbReference>